<evidence type="ECO:0000313" key="1">
    <source>
        <dbReference type="EMBL" id="AHZ89322.1"/>
    </source>
</evidence>
<reference evidence="1" key="1">
    <citation type="submission" date="2014-03" db="EMBL/GenBank/DDBJ databases">
        <title>CTD 241 fosmid library clone Pool3 contig00022.</title>
        <authorList>
            <person name="Pierechod M."/>
            <person name="Altermark B."/>
            <person name="Willassen N.P."/>
        </authorList>
    </citation>
    <scope>NUCLEOTIDE SEQUENCE</scope>
</reference>
<evidence type="ECO:0008006" key="2">
    <source>
        <dbReference type="Google" id="ProtNLM"/>
    </source>
</evidence>
<dbReference type="Gene3D" id="3.40.50.1820">
    <property type="entry name" value="alpha/beta hydrolase"/>
    <property type="match status" value="1"/>
</dbReference>
<dbReference type="InterPro" id="IPR029058">
    <property type="entry name" value="AB_hydrolase_fold"/>
</dbReference>
<protein>
    <recommendedName>
        <fullName evidence="2">Secreted protein</fullName>
    </recommendedName>
</protein>
<dbReference type="AlphaFoldDB" id="A0A059V8B9"/>
<sequence length="874" mass="95408">MDENEIPRERLDLKDDREVLSPPIVDEPLYACATAVTVLGFAFGAELELEIAGASLPREPAGSPDPDGYAFQGIGPLTATQTVRARQWLNGVASDWSPAVTVRSHVEDFPAGPPRPVINPAPVYECGSRTGVSNLLTGCNVWISADGTEVGRRDGAKEHQGVNVNPDYGLNQRVRAHAEICRDEAPPSVQYITQPPPQPLPTPAIDDAYDGGEQIRITNLVNGARFTIDRGGALVGPYRTWGHAHLVTLSPPLTVGETIAVTQQMCLSDPASDPGKTTVEPCGELPAPVVHPVQVGDDHVRIIEHVVGAQIKIFANSEKIGDGGGQWVQLTRPVGDGETIYVYQQVGNCVGDTVRVAEPLCVAPPLGSNPAAVSLFPVGHWDYADGDIKGSVFYPAEDDGTRRPFFRRLADLGRVPIVFMAHGNHATRYDPNDRTIERSHNCLSAAPAHWPEIPNHKGYDYFQRQLARMGIIAVSVDCNETNGCTSNDLFNIERRADLVAGSIDYFQSLDQNNDEIFGDVIDFSRVGLMGHSRGGEAVVIVGNEVPAKLDVGVRAVISIGPVNHDTYVPDGYAYMAILPASDGDVSSVPGAKFYDQAVPRPLKSQLYIDFANHNYFNREWIRDEDGRPASAVLSRGVQERILSAYGCALYRAFLLNHDTARFLTYRTLPPGIDHRNVHLSFETDAAMTVDDHEQTNGIARNSLDEPTSQSGGVSADEYRLARTGASTYTPNTFYGQTKGMVVECREQNGVFRSQLDRDYDLDTPEYEIWIRTAEVSDGGSNSAGHTGFELGLEDRKGNRAWVDSDDVGGVPRPFDQAPTATKTVLNTLRFPTRCVKTEKPSGRFDKTSVRAILIRCNRSDRRSLAFDVLQIVRG</sequence>
<dbReference type="EMBL" id="KJ538549">
    <property type="protein sequence ID" value="AHZ89322.1"/>
    <property type="molecule type" value="Genomic_DNA"/>
</dbReference>
<dbReference type="SUPFAM" id="SSF53474">
    <property type="entry name" value="alpha/beta-Hydrolases"/>
    <property type="match status" value="1"/>
</dbReference>
<accession>A0A059V8B9</accession>
<name>A0A059V8B9_9BACT</name>
<organism evidence="1">
    <name type="scientific">uncultured bacterium 'pool 3 contig00022'</name>
    <dbReference type="NCBI Taxonomy" id="1497872"/>
    <lineage>
        <taxon>Bacteria</taxon>
        <taxon>environmental samples</taxon>
    </lineage>
</organism>
<proteinExistence type="predicted"/>